<evidence type="ECO:0000256" key="6">
    <source>
        <dbReference type="ARBA" id="ARBA00022989"/>
    </source>
</evidence>
<dbReference type="OrthoDB" id="6703404at2759"/>
<feature type="repeat" description="Solcar" evidence="8">
    <location>
        <begin position="23"/>
        <end position="107"/>
    </location>
</feature>
<comment type="caution">
    <text evidence="10">The sequence shown here is derived from an EMBL/GenBank/DDBJ whole genome shotgun (WGS) entry which is preliminary data.</text>
</comment>
<dbReference type="InterPro" id="IPR050391">
    <property type="entry name" value="Mito_Metabolite_Transporter"/>
</dbReference>
<dbReference type="Proteomes" id="UP000239899">
    <property type="component" value="Unassembled WGS sequence"/>
</dbReference>
<keyword evidence="4 8" id="KW-0812">Transmembrane</keyword>
<evidence type="ECO:0000313" key="11">
    <source>
        <dbReference type="Proteomes" id="UP000239899"/>
    </source>
</evidence>
<evidence type="ECO:0000256" key="1">
    <source>
        <dbReference type="ARBA" id="ARBA00004141"/>
    </source>
</evidence>
<dbReference type="AlphaFoldDB" id="A0A2P6TV82"/>
<evidence type="ECO:0000256" key="8">
    <source>
        <dbReference type="PROSITE-ProRule" id="PRU00282"/>
    </source>
</evidence>
<keyword evidence="11" id="KW-1185">Reference proteome</keyword>
<dbReference type="EMBL" id="LHPG02000006">
    <property type="protein sequence ID" value="PRW57983.1"/>
    <property type="molecule type" value="Genomic_DNA"/>
</dbReference>
<keyword evidence="3 9" id="KW-0813">Transport</keyword>
<evidence type="ECO:0000256" key="9">
    <source>
        <dbReference type="RuleBase" id="RU000488"/>
    </source>
</evidence>
<keyword evidence="6" id="KW-1133">Transmembrane helix</keyword>
<feature type="repeat" description="Solcar" evidence="8">
    <location>
        <begin position="116"/>
        <end position="200"/>
    </location>
</feature>
<dbReference type="PANTHER" id="PTHR45618">
    <property type="entry name" value="MITOCHONDRIAL DICARBOXYLATE CARRIER-RELATED"/>
    <property type="match status" value="1"/>
</dbReference>
<dbReference type="GO" id="GO:0016020">
    <property type="term" value="C:membrane"/>
    <property type="evidence" value="ECO:0007669"/>
    <property type="project" value="UniProtKB-SubCell"/>
</dbReference>
<name>A0A2P6TV82_CHLSO</name>
<dbReference type="InterPro" id="IPR018108">
    <property type="entry name" value="MCP_transmembrane"/>
</dbReference>
<evidence type="ECO:0000256" key="4">
    <source>
        <dbReference type="ARBA" id="ARBA00022692"/>
    </source>
</evidence>
<keyword evidence="5" id="KW-0677">Repeat</keyword>
<comment type="similarity">
    <text evidence="2 9">Belongs to the mitochondrial carrier (TC 2.A.29) family.</text>
</comment>
<dbReference type="Pfam" id="PF00153">
    <property type="entry name" value="Mito_carr"/>
    <property type="match status" value="3"/>
</dbReference>
<evidence type="ECO:0000256" key="5">
    <source>
        <dbReference type="ARBA" id="ARBA00022737"/>
    </source>
</evidence>
<dbReference type="PROSITE" id="PS50920">
    <property type="entry name" value="SOLCAR"/>
    <property type="match status" value="3"/>
</dbReference>
<evidence type="ECO:0000256" key="3">
    <source>
        <dbReference type="ARBA" id="ARBA00022448"/>
    </source>
</evidence>
<sequence length="299" mass="31282">MGTAAEAAPDLEPAQQQSWAASNPVVANFAASGISVATGVVLTNWVDVIKVRQQLAGPDGRNLLATGWRVVRSEGFSALGKGVTPAVARGVLYGGLRIGLYAPMKRALGAEGKESSALGSKVAAGMLSGAIAAGISNPTDLVKTHMQKGGSSQGGPFAVLARIVRAEGVRGLWVGTTPSMARAALLTAAQCATYDELKLFFVRGMGWEDNLQTHFSVSALAGLVTTTVTAPVDMVKTNMFVNPQLYPTPSACIRGIMQQQGVRGLFKGWGAQWARQGPMTTVIFIVNESLRSVMGMESF</sequence>
<protein>
    <submittedName>
        <fullName evidence="10">Mitochondrial substrate carrier family ucpB</fullName>
    </submittedName>
</protein>
<dbReference type="SUPFAM" id="SSF103506">
    <property type="entry name" value="Mitochondrial carrier"/>
    <property type="match status" value="1"/>
</dbReference>
<reference evidence="10 11" key="1">
    <citation type="journal article" date="2018" name="Plant J.">
        <title>Genome sequences of Chlorella sorokiniana UTEX 1602 and Micractinium conductrix SAG 241.80: implications to maltose excretion by a green alga.</title>
        <authorList>
            <person name="Arriola M.B."/>
            <person name="Velmurugan N."/>
            <person name="Zhang Y."/>
            <person name="Plunkett M.H."/>
            <person name="Hondzo H."/>
            <person name="Barney B.M."/>
        </authorList>
    </citation>
    <scope>NUCLEOTIDE SEQUENCE [LARGE SCALE GENOMIC DNA]</scope>
    <source>
        <strain evidence="11">UTEX 1602</strain>
    </source>
</reference>
<accession>A0A2P6TV82</accession>
<evidence type="ECO:0000256" key="7">
    <source>
        <dbReference type="ARBA" id="ARBA00023136"/>
    </source>
</evidence>
<dbReference type="STRING" id="3076.A0A2P6TV82"/>
<keyword evidence="7 8" id="KW-0472">Membrane</keyword>
<organism evidence="10 11">
    <name type="scientific">Chlorella sorokiniana</name>
    <name type="common">Freshwater green alga</name>
    <dbReference type="NCBI Taxonomy" id="3076"/>
    <lineage>
        <taxon>Eukaryota</taxon>
        <taxon>Viridiplantae</taxon>
        <taxon>Chlorophyta</taxon>
        <taxon>core chlorophytes</taxon>
        <taxon>Trebouxiophyceae</taxon>
        <taxon>Chlorellales</taxon>
        <taxon>Chlorellaceae</taxon>
        <taxon>Chlorella clade</taxon>
        <taxon>Chlorella</taxon>
    </lineage>
</organism>
<evidence type="ECO:0000256" key="2">
    <source>
        <dbReference type="ARBA" id="ARBA00006375"/>
    </source>
</evidence>
<feature type="repeat" description="Solcar" evidence="8">
    <location>
        <begin position="209"/>
        <end position="293"/>
    </location>
</feature>
<evidence type="ECO:0000313" key="10">
    <source>
        <dbReference type="EMBL" id="PRW57983.1"/>
    </source>
</evidence>
<dbReference type="InterPro" id="IPR023395">
    <property type="entry name" value="MCP_dom_sf"/>
</dbReference>
<comment type="subcellular location">
    <subcellularLocation>
        <location evidence="1">Membrane</location>
        <topology evidence="1">Multi-pass membrane protein</topology>
    </subcellularLocation>
</comment>
<proteinExistence type="inferred from homology"/>
<dbReference type="Gene3D" id="1.50.40.10">
    <property type="entry name" value="Mitochondrial carrier domain"/>
    <property type="match status" value="1"/>
</dbReference>
<gene>
    <name evidence="10" type="ORF">C2E21_3561</name>
</gene>